<dbReference type="PROSITE" id="PS00041">
    <property type="entry name" value="HTH_ARAC_FAMILY_1"/>
    <property type="match status" value="1"/>
</dbReference>
<dbReference type="PANTHER" id="PTHR47893:SF1">
    <property type="entry name" value="REGULATORY PROTEIN PCHR"/>
    <property type="match status" value="1"/>
</dbReference>
<organism evidence="5 6">
    <name type="scientific">Sporomusa ovata</name>
    <dbReference type="NCBI Taxonomy" id="2378"/>
    <lineage>
        <taxon>Bacteria</taxon>
        <taxon>Bacillati</taxon>
        <taxon>Bacillota</taxon>
        <taxon>Negativicutes</taxon>
        <taxon>Selenomonadales</taxon>
        <taxon>Sporomusaceae</taxon>
        <taxon>Sporomusa</taxon>
    </lineage>
</organism>
<dbReference type="GO" id="GO:0043565">
    <property type="term" value="F:sequence-specific DNA binding"/>
    <property type="evidence" value="ECO:0007669"/>
    <property type="project" value="InterPro"/>
</dbReference>
<dbReference type="GO" id="GO:0003700">
    <property type="term" value="F:DNA-binding transcription factor activity"/>
    <property type="evidence" value="ECO:0007669"/>
    <property type="project" value="InterPro"/>
</dbReference>
<evidence type="ECO:0000256" key="3">
    <source>
        <dbReference type="ARBA" id="ARBA00023163"/>
    </source>
</evidence>
<dbReference type="InterPro" id="IPR018060">
    <property type="entry name" value="HTH_AraC"/>
</dbReference>
<dbReference type="SUPFAM" id="SSF46689">
    <property type="entry name" value="Homeodomain-like"/>
    <property type="match status" value="1"/>
</dbReference>
<evidence type="ECO:0000313" key="6">
    <source>
        <dbReference type="Proteomes" id="UP000049855"/>
    </source>
</evidence>
<keyword evidence="3" id="KW-0804">Transcription</keyword>
<gene>
    <name evidence="5" type="ORF">SpAn4DRAFT_0347</name>
</gene>
<dbReference type="AlphaFoldDB" id="A0A0U1L2Z1"/>
<dbReference type="EMBL" id="CTRP01000014">
    <property type="protein sequence ID" value="CQR73885.1"/>
    <property type="molecule type" value="Genomic_DNA"/>
</dbReference>
<reference evidence="6" key="1">
    <citation type="submission" date="2015-03" db="EMBL/GenBank/DDBJ databases">
        <authorList>
            <person name="Nijsse Bart"/>
        </authorList>
    </citation>
    <scope>NUCLEOTIDE SEQUENCE [LARGE SCALE GENOMIC DNA]</scope>
</reference>
<dbReference type="InterPro" id="IPR018062">
    <property type="entry name" value="HTH_AraC-typ_CS"/>
</dbReference>
<keyword evidence="2" id="KW-0238">DNA-binding</keyword>
<sequence length="322" mass="37329">MKDIIKEMYEPCLLKMGFYRINDNKQFNQEGTCYTISPKRGKGNYWVYACDNLFAISILDLVFYEDLFLEYPQSQYLSISYYDSVAGEELNPYKCLSHSCTKVHIGYNNLYQISCHRNIPICCTNISIMPEYYEDYLHARYLGEYEDLRNAFISIDGSTDFPELVFLLKQIKNCRSTGISAKLYYEGKVAEAISLIIQKAKTQLAYTVKKISQQDLDSLEVVIAYIDEHLAFNIQLAVLARLACMGTTKLKYIFKKIFKSTIFEYILKKRMDHAEHLLMSTDLNINQISQNVGYKKASSFSDAFRKKTGLLPNEYRKAVMPK</sequence>
<dbReference type="InterPro" id="IPR053142">
    <property type="entry name" value="PchR_regulatory_protein"/>
</dbReference>
<dbReference type="PANTHER" id="PTHR47893">
    <property type="entry name" value="REGULATORY PROTEIN PCHR"/>
    <property type="match status" value="1"/>
</dbReference>
<accession>A0A0U1L2Z1</accession>
<dbReference type="PRINTS" id="PR00032">
    <property type="entry name" value="HTHARAC"/>
</dbReference>
<dbReference type="SMART" id="SM00342">
    <property type="entry name" value="HTH_ARAC"/>
    <property type="match status" value="1"/>
</dbReference>
<dbReference type="InterPro" id="IPR020449">
    <property type="entry name" value="Tscrpt_reg_AraC-type_HTH"/>
</dbReference>
<evidence type="ECO:0000313" key="5">
    <source>
        <dbReference type="EMBL" id="CQR73885.1"/>
    </source>
</evidence>
<dbReference type="Pfam" id="PF12833">
    <property type="entry name" value="HTH_18"/>
    <property type="match status" value="1"/>
</dbReference>
<proteinExistence type="predicted"/>
<name>A0A0U1L2Z1_9FIRM</name>
<keyword evidence="1" id="KW-0805">Transcription regulation</keyword>
<dbReference type="Proteomes" id="UP000049855">
    <property type="component" value="Unassembled WGS sequence"/>
</dbReference>
<dbReference type="RefSeq" id="WP_021171139.1">
    <property type="nucleotide sequence ID" value="NZ_CTRP01000014.1"/>
</dbReference>
<evidence type="ECO:0000259" key="4">
    <source>
        <dbReference type="PROSITE" id="PS01124"/>
    </source>
</evidence>
<evidence type="ECO:0000256" key="1">
    <source>
        <dbReference type="ARBA" id="ARBA00023015"/>
    </source>
</evidence>
<dbReference type="InterPro" id="IPR009057">
    <property type="entry name" value="Homeodomain-like_sf"/>
</dbReference>
<evidence type="ECO:0000256" key="2">
    <source>
        <dbReference type="ARBA" id="ARBA00023125"/>
    </source>
</evidence>
<protein>
    <submittedName>
        <fullName evidence="5">Transcriptional regulator, AraC family</fullName>
    </submittedName>
</protein>
<dbReference type="PROSITE" id="PS01124">
    <property type="entry name" value="HTH_ARAC_FAMILY_2"/>
    <property type="match status" value="1"/>
</dbReference>
<feature type="domain" description="HTH araC/xylS-type" evidence="4">
    <location>
        <begin position="220"/>
        <end position="318"/>
    </location>
</feature>
<keyword evidence="6" id="KW-1185">Reference proteome</keyword>
<dbReference type="Gene3D" id="1.10.10.60">
    <property type="entry name" value="Homeodomain-like"/>
    <property type="match status" value="2"/>
</dbReference>